<dbReference type="Pfam" id="PF00361">
    <property type="entry name" value="Proton_antipo_M"/>
    <property type="match status" value="1"/>
</dbReference>
<keyword evidence="5" id="KW-0520">NAD</keyword>
<dbReference type="RefSeq" id="WP_284723028.1">
    <property type="nucleotide sequence ID" value="NZ_BSND01000005.1"/>
</dbReference>
<feature type="transmembrane region" description="Helical" evidence="5">
    <location>
        <begin position="38"/>
        <end position="57"/>
    </location>
</feature>
<comment type="function">
    <text evidence="5">NDH-1 shuttles electrons from NADH, via FMN and iron-sulfur (Fe-S) centers, to quinones in the respiratory chain. The immediate electron acceptor for the enzyme in this species is believed to be ubiquinone. Couples the redox reaction to proton translocation (for every two electrons transferred, four hydrogen ions are translocated across the cytoplasmic membrane), and thus conserves the redox energy in a proton gradient.</text>
</comment>
<keyword evidence="9" id="KW-1185">Reference proteome</keyword>
<keyword evidence="5" id="KW-0813">Transport</keyword>
<comment type="similarity">
    <text evidence="5">Belongs to the complex I subunit 2 family.</text>
</comment>
<evidence type="ECO:0000313" key="9">
    <source>
        <dbReference type="Proteomes" id="UP001161423"/>
    </source>
</evidence>
<keyword evidence="5" id="KW-0830">Ubiquinone</keyword>
<evidence type="ECO:0000256" key="3">
    <source>
        <dbReference type="ARBA" id="ARBA00022989"/>
    </source>
</evidence>
<evidence type="ECO:0000256" key="1">
    <source>
        <dbReference type="ARBA" id="ARBA00004127"/>
    </source>
</evidence>
<accession>A0ABQ5TW19</accession>
<keyword evidence="5" id="KW-1278">Translocase</keyword>
<feature type="transmembrane region" description="Helical" evidence="5">
    <location>
        <begin position="12"/>
        <end position="31"/>
    </location>
</feature>
<feature type="transmembrane region" description="Helical" evidence="5">
    <location>
        <begin position="273"/>
        <end position="292"/>
    </location>
</feature>
<gene>
    <name evidence="5 8" type="primary">nuoN</name>
    <name evidence="8" type="ORF">GCM10007891_16380</name>
</gene>
<evidence type="ECO:0000259" key="7">
    <source>
        <dbReference type="Pfam" id="PF00361"/>
    </source>
</evidence>
<dbReference type="NCBIfam" id="TIGR01770">
    <property type="entry name" value="NDH_I_N"/>
    <property type="match status" value="1"/>
</dbReference>
<keyword evidence="3 5" id="KW-1133">Transmembrane helix</keyword>
<dbReference type="NCBIfam" id="NF004442">
    <property type="entry name" value="PRK05777.1-5"/>
    <property type="match status" value="1"/>
</dbReference>
<evidence type="ECO:0000313" key="8">
    <source>
        <dbReference type="EMBL" id="GLP99784.1"/>
    </source>
</evidence>
<sequence length="477" mass="51852">MNYQVPNMLFALPEMVMLAMACVVLLFVAFTGSRKVSWVYGLSQLSLLAVLIILVSSWGEAGKTFSDTYVKDGLSDVLKIAICLVNMCVLLYSVEYLRVRQLLQGEFYVLALFATLGMLIMVSANHFLTLYLGLELLSLCLYAMVAMHRDSAIATEAAMKYFILGAIASGMLLYGMSIIYGITGSLMLQDIATAVYSSSSNDTILSFALVFIIIGIGFKFGAVPFHMWLPDVYHGAPTAMTLFIAAAPKIAAFALLIRLLVDGLIDLQSYWQPMMMLMAVLSMIIGNVVAIAQTNIKRMLAYSTISHVGFLLMGVLAGTEAGYAASMFYTLVYALMTLGSFGVILLMSRYGFEADNIDDFKGLSKQHPWLALLMLILMFSMAGIPPLAGFYAKLGVVKAVVDADMLAVALVAVVMSVIGAFYYLRVIKVMYFDDAEHHHEANTSGSAGFVLSINTLLVLALGIFPGLLMSVCSTVFS</sequence>
<reference evidence="8" key="1">
    <citation type="journal article" date="2014" name="Int. J. Syst. Evol. Microbiol.">
        <title>Complete genome of a new Firmicutes species belonging to the dominant human colonic microbiota ('Ruminococcus bicirculans') reveals two chromosomes and a selective capacity to utilize plant glucans.</title>
        <authorList>
            <consortium name="NISC Comparative Sequencing Program"/>
            <person name="Wegmann U."/>
            <person name="Louis P."/>
            <person name="Goesmann A."/>
            <person name="Henrissat B."/>
            <person name="Duncan S.H."/>
            <person name="Flint H.J."/>
        </authorList>
    </citation>
    <scope>NUCLEOTIDE SEQUENCE</scope>
    <source>
        <strain evidence="8">NBRC 102424</strain>
    </source>
</reference>
<dbReference type="InterPro" id="IPR001750">
    <property type="entry name" value="ND/Mrp_TM"/>
</dbReference>
<feature type="transmembrane region" description="Helical" evidence="5">
    <location>
        <begin position="445"/>
        <end position="468"/>
    </location>
</feature>
<dbReference type="PRINTS" id="PR01434">
    <property type="entry name" value="NADHDHGNASE5"/>
</dbReference>
<comment type="caution">
    <text evidence="8">The sequence shown here is derived from an EMBL/GenBank/DDBJ whole genome shotgun (WGS) entry which is preliminary data.</text>
</comment>
<reference evidence="8" key="2">
    <citation type="submission" date="2023-01" db="EMBL/GenBank/DDBJ databases">
        <title>Draft genome sequence of Methylophaga thalassica strain NBRC 102424.</title>
        <authorList>
            <person name="Sun Q."/>
            <person name="Mori K."/>
        </authorList>
    </citation>
    <scope>NUCLEOTIDE SEQUENCE</scope>
    <source>
        <strain evidence="8">NBRC 102424</strain>
    </source>
</reference>
<dbReference type="EMBL" id="BSND01000005">
    <property type="protein sequence ID" value="GLP99784.1"/>
    <property type="molecule type" value="Genomic_DNA"/>
</dbReference>
<feature type="transmembrane region" description="Helical" evidence="5">
    <location>
        <begin position="106"/>
        <end position="124"/>
    </location>
</feature>
<evidence type="ECO:0000256" key="6">
    <source>
        <dbReference type="RuleBase" id="RU000320"/>
    </source>
</evidence>
<feature type="transmembrane region" description="Helical" evidence="5">
    <location>
        <begin position="203"/>
        <end position="229"/>
    </location>
</feature>
<keyword evidence="5" id="KW-1003">Cell membrane</keyword>
<proteinExistence type="inferred from homology"/>
<comment type="subunit">
    <text evidence="5">NDH-1 is composed of 14 different subunits. Subunits NuoA, H, J, K, L, M, N constitute the membrane sector of the complex.</text>
</comment>
<feature type="transmembrane region" description="Helical" evidence="5">
    <location>
        <begin position="323"/>
        <end position="348"/>
    </location>
</feature>
<feature type="transmembrane region" description="Helical" evidence="5">
    <location>
        <begin position="161"/>
        <end position="183"/>
    </location>
</feature>
<comment type="subcellular location">
    <subcellularLocation>
        <location evidence="5">Cell membrane</location>
        <topology evidence="5">Multi-pass membrane protein</topology>
    </subcellularLocation>
    <subcellularLocation>
        <location evidence="1">Endomembrane system</location>
        <topology evidence="1">Multi-pass membrane protein</topology>
    </subcellularLocation>
    <subcellularLocation>
        <location evidence="6">Membrane</location>
        <topology evidence="6">Multi-pass membrane protein</topology>
    </subcellularLocation>
</comment>
<evidence type="ECO:0000256" key="5">
    <source>
        <dbReference type="HAMAP-Rule" id="MF_00445"/>
    </source>
</evidence>
<evidence type="ECO:0000256" key="2">
    <source>
        <dbReference type="ARBA" id="ARBA00022692"/>
    </source>
</evidence>
<keyword evidence="5" id="KW-0874">Quinone</keyword>
<keyword evidence="2 5" id="KW-0812">Transmembrane</keyword>
<feature type="transmembrane region" description="Helical" evidence="5">
    <location>
        <begin position="369"/>
        <end position="391"/>
    </location>
</feature>
<evidence type="ECO:0000256" key="4">
    <source>
        <dbReference type="ARBA" id="ARBA00023136"/>
    </source>
</evidence>
<protein>
    <recommendedName>
        <fullName evidence="5">NADH-quinone oxidoreductase subunit N</fullName>
        <ecNumber evidence="5">7.1.1.-</ecNumber>
    </recommendedName>
    <alternativeName>
        <fullName evidence="5">NADH dehydrogenase I subunit N</fullName>
    </alternativeName>
    <alternativeName>
        <fullName evidence="5">NDH-1 subunit N</fullName>
    </alternativeName>
</protein>
<name>A0ABQ5TW19_9GAMM</name>
<feature type="domain" description="NADH:quinone oxidoreductase/Mrp antiporter transmembrane" evidence="7">
    <location>
        <begin position="124"/>
        <end position="419"/>
    </location>
</feature>
<dbReference type="EC" id="7.1.1.-" evidence="5"/>
<dbReference type="Proteomes" id="UP001161423">
    <property type="component" value="Unassembled WGS sequence"/>
</dbReference>
<feature type="transmembrane region" description="Helical" evidence="5">
    <location>
        <begin position="403"/>
        <end position="424"/>
    </location>
</feature>
<dbReference type="PANTHER" id="PTHR22773">
    <property type="entry name" value="NADH DEHYDROGENASE"/>
    <property type="match status" value="1"/>
</dbReference>
<dbReference type="InterPro" id="IPR010096">
    <property type="entry name" value="NADH-Q_OxRdtase_suN/2"/>
</dbReference>
<feature type="transmembrane region" description="Helical" evidence="5">
    <location>
        <begin position="241"/>
        <end position="261"/>
    </location>
</feature>
<feature type="transmembrane region" description="Helical" evidence="5">
    <location>
        <begin position="299"/>
        <end position="317"/>
    </location>
</feature>
<dbReference type="HAMAP" id="MF_00445">
    <property type="entry name" value="NDH1_NuoN_1"/>
    <property type="match status" value="1"/>
</dbReference>
<comment type="catalytic activity">
    <reaction evidence="5">
        <text>a quinone + NADH + 5 H(+)(in) = a quinol + NAD(+) + 4 H(+)(out)</text>
        <dbReference type="Rhea" id="RHEA:57888"/>
        <dbReference type="ChEBI" id="CHEBI:15378"/>
        <dbReference type="ChEBI" id="CHEBI:24646"/>
        <dbReference type="ChEBI" id="CHEBI:57540"/>
        <dbReference type="ChEBI" id="CHEBI:57945"/>
        <dbReference type="ChEBI" id="CHEBI:132124"/>
    </reaction>
</comment>
<feature type="transmembrane region" description="Helical" evidence="5">
    <location>
        <begin position="130"/>
        <end position="149"/>
    </location>
</feature>
<organism evidence="8 9">
    <name type="scientific">Methylophaga thalassica</name>
    <dbReference type="NCBI Taxonomy" id="40223"/>
    <lineage>
        <taxon>Bacteria</taxon>
        <taxon>Pseudomonadati</taxon>
        <taxon>Pseudomonadota</taxon>
        <taxon>Gammaproteobacteria</taxon>
        <taxon>Thiotrichales</taxon>
        <taxon>Piscirickettsiaceae</taxon>
        <taxon>Methylophaga</taxon>
    </lineage>
</organism>
<keyword evidence="4 5" id="KW-0472">Membrane</keyword>
<feature type="transmembrane region" description="Helical" evidence="5">
    <location>
        <begin position="77"/>
        <end position="94"/>
    </location>
</feature>